<dbReference type="Proteomes" id="UP000449249">
    <property type="component" value="Unassembled WGS sequence"/>
</dbReference>
<dbReference type="Proteomes" id="UP000284112">
    <property type="component" value="Unassembled WGS sequence"/>
</dbReference>
<dbReference type="Pfam" id="PF00486">
    <property type="entry name" value="Trans_reg_C"/>
    <property type="match status" value="1"/>
</dbReference>
<evidence type="ECO:0000313" key="7">
    <source>
        <dbReference type="Proteomes" id="UP000449249"/>
    </source>
</evidence>
<evidence type="ECO:0000259" key="3">
    <source>
        <dbReference type="PROSITE" id="PS51755"/>
    </source>
</evidence>
<proteinExistence type="predicted"/>
<keyword evidence="1 2" id="KW-0238">DNA-binding</keyword>
<dbReference type="GeneID" id="92826469"/>
<accession>A0A174MBG1</accession>
<dbReference type="EMBL" id="WWSH01000005">
    <property type="protein sequence ID" value="MZK10237.1"/>
    <property type="molecule type" value="Genomic_DNA"/>
</dbReference>
<dbReference type="InterPro" id="IPR036388">
    <property type="entry name" value="WH-like_DNA-bd_sf"/>
</dbReference>
<dbReference type="AlphaFoldDB" id="A0A174MBG1"/>
<gene>
    <name evidence="5" type="ORF">DW641_03455</name>
    <name evidence="4" type="ORF">GT576_07750</name>
</gene>
<organism evidence="5 6">
    <name type="scientific">Dorea longicatena</name>
    <dbReference type="NCBI Taxonomy" id="88431"/>
    <lineage>
        <taxon>Bacteria</taxon>
        <taxon>Bacillati</taxon>
        <taxon>Bacillota</taxon>
        <taxon>Clostridia</taxon>
        <taxon>Lachnospirales</taxon>
        <taxon>Lachnospiraceae</taxon>
        <taxon>Dorea</taxon>
    </lineage>
</organism>
<dbReference type="Gene3D" id="1.10.10.10">
    <property type="entry name" value="Winged helix-like DNA-binding domain superfamily/Winged helix DNA-binding domain"/>
    <property type="match status" value="1"/>
</dbReference>
<protein>
    <submittedName>
        <fullName evidence="5">Winged helix family transcriptional regulator</fullName>
    </submittedName>
</protein>
<dbReference type="InterPro" id="IPR016032">
    <property type="entry name" value="Sig_transdc_resp-reg_C-effctor"/>
</dbReference>
<evidence type="ECO:0000256" key="2">
    <source>
        <dbReference type="PROSITE-ProRule" id="PRU01091"/>
    </source>
</evidence>
<evidence type="ECO:0000313" key="5">
    <source>
        <dbReference type="EMBL" id="RHG10587.1"/>
    </source>
</evidence>
<dbReference type="GO" id="GO:0003677">
    <property type="term" value="F:DNA binding"/>
    <property type="evidence" value="ECO:0007669"/>
    <property type="project" value="UniProtKB-UniRule"/>
</dbReference>
<reference evidence="5 6" key="1">
    <citation type="submission" date="2018-08" db="EMBL/GenBank/DDBJ databases">
        <title>A genome reference for cultivated species of the human gut microbiota.</title>
        <authorList>
            <person name="Zou Y."/>
            <person name="Xue W."/>
            <person name="Luo G."/>
        </authorList>
    </citation>
    <scope>NUCLEOTIDE SEQUENCE [LARGE SCALE GENOMIC DNA]</scope>
    <source>
        <strain evidence="5 6">AM23-13</strain>
    </source>
</reference>
<dbReference type="GO" id="GO:0006355">
    <property type="term" value="P:regulation of DNA-templated transcription"/>
    <property type="evidence" value="ECO:0007669"/>
    <property type="project" value="InterPro"/>
</dbReference>
<dbReference type="PROSITE" id="PS51755">
    <property type="entry name" value="OMPR_PHOB"/>
    <property type="match status" value="1"/>
</dbReference>
<reference evidence="4 7" key="2">
    <citation type="journal article" date="2019" name="Nat. Med.">
        <title>A library of human gut bacterial isolates paired with longitudinal multiomics data enables mechanistic microbiome research.</title>
        <authorList>
            <person name="Poyet M."/>
            <person name="Groussin M."/>
            <person name="Gibbons S.M."/>
            <person name="Avila-Pacheco J."/>
            <person name="Jiang X."/>
            <person name="Kearney S.M."/>
            <person name="Perrotta A.R."/>
            <person name="Berdy B."/>
            <person name="Zhao S."/>
            <person name="Lieberman T.D."/>
            <person name="Swanson P.K."/>
            <person name="Smith M."/>
            <person name="Roesemann S."/>
            <person name="Alexander J.E."/>
            <person name="Rich S.A."/>
            <person name="Livny J."/>
            <person name="Vlamakis H."/>
            <person name="Clish C."/>
            <person name="Bullock K."/>
            <person name="Deik A."/>
            <person name="Scott J."/>
            <person name="Pierce K.A."/>
            <person name="Xavier R.J."/>
            <person name="Alm E.J."/>
        </authorList>
    </citation>
    <scope>NUCLEOTIDE SEQUENCE [LARGE SCALE GENOMIC DNA]</scope>
    <source>
        <strain evidence="4 7">BIOML-A1</strain>
    </source>
</reference>
<evidence type="ECO:0000313" key="4">
    <source>
        <dbReference type="EMBL" id="MZK10237.1"/>
    </source>
</evidence>
<dbReference type="SUPFAM" id="SSF46894">
    <property type="entry name" value="C-terminal effector domain of the bipartite response regulators"/>
    <property type="match status" value="1"/>
</dbReference>
<name>A0A174MBG1_9FIRM</name>
<feature type="DNA-binding region" description="OmpR/PhoB-type" evidence="2">
    <location>
        <begin position="10"/>
        <end position="113"/>
    </location>
</feature>
<dbReference type="GO" id="GO:0000160">
    <property type="term" value="P:phosphorelay signal transduction system"/>
    <property type="evidence" value="ECO:0007669"/>
    <property type="project" value="InterPro"/>
</dbReference>
<dbReference type="InterPro" id="IPR001867">
    <property type="entry name" value="OmpR/PhoB-type_DNA-bd"/>
</dbReference>
<comment type="caution">
    <text evidence="5">The sequence shown here is derived from an EMBL/GenBank/DDBJ whole genome shotgun (WGS) entry which is preliminary data.</text>
</comment>
<dbReference type="CDD" id="cd00383">
    <property type="entry name" value="trans_reg_C"/>
    <property type="match status" value="1"/>
</dbReference>
<feature type="domain" description="OmpR/PhoB-type" evidence="3">
    <location>
        <begin position="10"/>
        <end position="113"/>
    </location>
</feature>
<evidence type="ECO:0000256" key="1">
    <source>
        <dbReference type="ARBA" id="ARBA00023125"/>
    </source>
</evidence>
<sequence length="113" mass="13211">MTVTVKITALPIYVAAPFRVKLKSQTFTTYGLIVRKDINFSVKEFDVLYMLYSNPGMAFTKQQIYEAVWHEKANGYFHAVENTIFQIRKKIKKYSSDKNYIKTVVGYGYKFEV</sequence>
<evidence type="ECO:0000313" key="6">
    <source>
        <dbReference type="Proteomes" id="UP000284112"/>
    </source>
</evidence>
<dbReference type="SMART" id="SM00862">
    <property type="entry name" value="Trans_reg_C"/>
    <property type="match status" value="1"/>
</dbReference>
<dbReference type="EMBL" id="QRHW01000003">
    <property type="protein sequence ID" value="RHG10587.1"/>
    <property type="molecule type" value="Genomic_DNA"/>
</dbReference>
<dbReference type="RefSeq" id="WP_005333412.1">
    <property type="nucleotide sequence ID" value="NZ_CAXSPU010000019.1"/>
</dbReference>